<dbReference type="Pfam" id="PF00963">
    <property type="entry name" value="Cohesin"/>
    <property type="match status" value="1"/>
</dbReference>
<protein>
    <recommendedName>
        <fullName evidence="7">Cohesin domain-containing protein</fullName>
    </recommendedName>
</protein>
<dbReference type="InterPro" id="IPR018247">
    <property type="entry name" value="EF_Hand_1_Ca_BS"/>
</dbReference>
<gene>
    <name evidence="8" type="ORF">C4541_10620</name>
</gene>
<dbReference type="InterPro" id="IPR059100">
    <property type="entry name" value="TSP3_bac"/>
</dbReference>
<proteinExistence type="predicted"/>
<keyword evidence="4" id="KW-0106">Calcium</keyword>
<comment type="subcellular location">
    <subcellularLocation>
        <location evidence="1">Secreted</location>
    </subcellularLocation>
</comment>
<keyword evidence="2" id="KW-0964">Secreted</keyword>
<keyword evidence="3 6" id="KW-0732">Signal</keyword>
<dbReference type="SUPFAM" id="SSF49384">
    <property type="entry name" value="Carbohydrate-binding domain"/>
    <property type="match status" value="1"/>
</dbReference>
<feature type="domain" description="Cohesin" evidence="7">
    <location>
        <begin position="39"/>
        <end position="152"/>
    </location>
</feature>
<comment type="caution">
    <text evidence="8">The sequence shown here is derived from an EMBL/GenBank/DDBJ whole genome shotgun (WGS) entry which is preliminary data.</text>
</comment>
<sequence>MKKINLLLFLLLLIPSHAGAQTTPSLIAQDTIVDYGQVSVDVPVLFQTDGTVSALQFDVVYDQTVITAGDVELDDSIGGHTVKSNEVSPGRHRVVIYSGQNDVIASSLGVTIPFSVLQNAAHTSIEITNIVLSDVSASSVVPASVQDGSVTISSDDTDNDGMSDAWENGYFSCLCTADGASDYDNDGFIDLFEFRANTDPTDPLSLLEVCALCTDDMPGDKRCVVVTWATAPDRTYTLYWRDNVDSTDWDEVNYTDMADDITDHGNGTSSWTDEGKDPQMGGSAPSDTDSRLYKVVVDIVQ</sequence>
<evidence type="ECO:0000313" key="9">
    <source>
        <dbReference type="Proteomes" id="UP000266426"/>
    </source>
</evidence>
<evidence type="ECO:0000256" key="6">
    <source>
        <dbReference type="SAM" id="SignalP"/>
    </source>
</evidence>
<dbReference type="GO" id="GO:0000272">
    <property type="term" value="P:polysaccharide catabolic process"/>
    <property type="evidence" value="ECO:0007669"/>
    <property type="project" value="InterPro"/>
</dbReference>
<evidence type="ECO:0000256" key="4">
    <source>
        <dbReference type="ARBA" id="ARBA00022837"/>
    </source>
</evidence>
<dbReference type="PROSITE" id="PS00018">
    <property type="entry name" value="EF_HAND_1"/>
    <property type="match status" value="1"/>
</dbReference>
<evidence type="ECO:0000256" key="2">
    <source>
        <dbReference type="ARBA" id="ARBA00022525"/>
    </source>
</evidence>
<dbReference type="AlphaFoldDB" id="A0A3A4QWX9"/>
<evidence type="ECO:0000256" key="1">
    <source>
        <dbReference type="ARBA" id="ARBA00004613"/>
    </source>
</evidence>
<dbReference type="Gene3D" id="2.60.40.680">
    <property type="match status" value="1"/>
</dbReference>
<accession>A0A3A4QWX9</accession>
<organism evidence="8 9">
    <name type="scientific">Candidatus Auribacter fodinae</name>
    <dbReference type="NCBI Taxonomy" id="2093366"/>
    <lineage>
        <taxon>Bacteria</taxon>
        <taxon>Pseudomonadati</taxon>
        <taxon>Candidatus Auribacterota</taxon>
        <taxon>Candidatus Auribacteria</taxon>
        <taxon>Candidatus Auribacterales</taxon>
        <taxon>Candidatus Auribacteraceae</taxon>
        <taxon>Candidatus Auribacter</taxon>
    </lineage>
</organism>
<name>A0A3A4QWX9_9BACT</name>
<dbReference type="EMBL" id="QZJZ01000084">
    <property type="protein sequence ID" value="RJP57219.1"/>
    <property type="molecule type" value="Genomic_DNA"/>
</dbReference>
<evidence type="ECO:0000256" key="3">
    <source>
        <dbReference type="ARBA" id="ARBA00022729"/>
    </source>
</evidence>
<dbReference type="Pfam" id="PF18884">
    <property type="entry name" value="TSP3_bac"/>
    <property type="match status" value="2"/>
</dbReference>
<feature type="chain" id="PRO_5017328478" description="Cohesin domain-containing protein" evidence="6">
    <location>
        <begin position="21"/>
        <end position="301"/>
    </location>
</feature>
<feature type="region of interest" description="Disordered" evidence="5">
    <location>
        <begin position="260"/>
        <end position="288"/>
    </location>
</feature>
<dbReference type="GO" id="GO:0030246">
    <property type="term" value="F:carbohydrate binding"/>
    <property type="evidence" value="ECO:0007669"/>
    <property type="project" value="InterPro"/>
</dbReference>
<feature type="signal peptide" evidence="6">
    <location>
        <begin position="1"/>
        <end position="20"/>
    </location>
</feature>
<dbReference type="CDD" id="cd08547">
    <property type="entry name" value="Type_II_cohesin"/>
    <property type="match status" value="1"/>
</dbReference>
<dbReference type="InterPro" id="IPR008965">
    <property type="entry name" value="CBM2/CBM3_carb-bd_dom_sf"/>
</dbReference>
<evidence type="ECO:0000259" key="7">
    <source>
        <dbReference type="Pfam" id="PF00963"/>
    </source>
</evidence>
<evidence type="ECO:0000313" key="8">
    <source>
        <dbReference type="EMBL" id="RJP57219.1"/>
    </source>
</evidence>
<evidence type="ECO:0000256" key="5">
    <source>
        <dbReference type="SAM" id="MobiDB-lite"/>
    </source>
</evidence>
<reference evidence="8 9" key="1">
    <citation type="journal article" date="2017" name="ISME J.">
        <title>Energy and carbon metabolisms in a deep terrestrial subsurface fluid microbial community.</title>
        <authorList>
            <person name="Momper L."/>
            <person name="Jungbluth S.P."/>
            <person name="Lee M.D."/>
            <person name="Amend J.P."/>
        </authorList>
    </citation>
    <scope>NUCLEOTIDE SEQUENCE [LARGE SCALE GENOMIC DNA]</scope>
    <source>
        <strain evidence="8">SURF_26</strain>
    </source>
</reference>
<dbReference type="Proteomes" id="UP000266426">
    <property type="component" value="Unassembled WGS sequence"/>
</dbReference>
<dbReference type="InterPro" id="IPR002102">
    <property type="entry name" value="Cohesin_dom"/>
</dbReference>